<feature type="non-terminal residue" evidence="1">
    <location>
        <position position="50"/>
    </location>
</feature>
<reference evidence="2" key="1">
    <citation type="journal article" date="2023" name="Mol. Phylogenet. Evol.">
        <title>Genome-scale phylogeny and comparative genomics of the fungal order Sordariales.</title>
        <authorList>
            <person name="Hensen N."/>
            <person name="Bonometti L."/>
            <person name="Westerberg I."/>
            <person name="Brannstrom I.O."/>
            <person name="Guillou S."/>
            <person name="Cros-Aarteil S."/>
            <person name="Calhoun S."/>
            <person name="Haridas S."/>
            <person name="Kuo A."/>
            <person name="Mondo S."/>
            <person name="Pangilinan J."/>
            <person name="Riley R."/>
            <person name="LaButti K."/>
            <person name="Andreopoulos B."/>
            <person name="Lipzen A."/>
            <person name="Chen C."/>
            <person name="Yan M."/>
            <person name="Daum C."/>
            <person name="Ng V."/>
            <person name="Clum A."/>
            <person name="Steindorff A."/>
            <person name="Ohm R.A."/>
            <person name="Martin F."/>
            <person name="Silar P."/>
            <person name="Natvig D.O."/>
            <person name="Lalanne C."/>
            <person name="Gautier V."/>
            <person name="Ament-Velasquez S.L."/>
            <person name="Kruys A."/>
            <person name="Hutchinson M.I."/>
            <person name="Powell A.J."/>
            <person name="Barry K."/>
            <person name="Miller A.N."/>
            <person name="Grigoriev I.V."/>
            <person name="Debuchy R."/>
            <person name="Gladieux P."/>
            <person name="Hiltunen Thoren M."/>
            <person name="Johannesson H."/>
        </authorList>
    </citation>
    <scope>NUCLEOTIDE SEQUENCE [LARGE SCALE GENOMIC DNA]</scope>
    <source>
        <strain evidence="2">CBS 340.73</strain>
    </source>
</reference>
<organism evidence="1 2">
    <name type="scientific">Diplogelasinospora grovesii</name>
    <dbReference type="NCBI Taxonomy" id="303347"/>
    <lineage>
        <taxon>Eukaryota</taxon>
        <taxon>Fungi</taxon>
        <taxon>Dikarya</taxon>
        <taxon>Ascomycota</taxon>
        <taxon>Pezizomycotina</taxon>
        <taxon>Sordariomycetes</taxon>
        <taxon>Sordariomycetidae</taxon>
        <taxon>Sordariales</taxon>
        <taxon>Diplogelasinosporaceae</taxon>
        <taxon>Diplogelasinospora</taxon>
    </lineage>
</organism>
<dbReference type="EMBL" id="MU853756">
    <property type="protein sequence ID" value="KAK3945200.1"/>
    <property type="molecule type" value="Genomic_DNA"/>
</dbReference>
<accession>A0AAN6S9A4</accession>
<evidence type="ECO:0000313" key="2">
    <source>
        <dbReference type="Proteomes" id="UP001303473"/>
    </source>
</evidence>
<dbReference type="Gene3D" id="3.40.50.1220">
    <property type="entry name" value="TPP-binding domain"/>
    <property type="match status" value="1"/>
</dbReference>
<comment type="caution">
    <text evidence="1">The sequence shown here is derived from an EMBL/GenBank/DDBJ whole genome shotgun (WGS) entry which is preliminary data.</text>
</comment>
<gene>
    <name evidence="1" type="ORF">QBC46DRAFT_239810</name>
</gene>
<name>A0AAN6S9A4_9PEZI</name>
<keyword evidence="2" id="KW-1185">Reference proteome</keyword>
<proteinExistence type="predicted"/>
<feature type="non-terminal residue" evidence="1">
    <location>
        <position position="1"/>
    </location>
</feature>
<sequence length="50" mass="5740">IVREFAHAVHAKKGSAVYIKRTEPGSHWDGLIDLWFEGDCDDWVRDLGSR</sequence>
<evidence type="ECO:0000313" key="1">
    <source>
        <dbReference type="EMBL" id="KAK3945200.1"/>
    </source>
</evidence>
<dbReference type="Proteomes" id="UP001303473">
    <property type="component" value="Unassembled WGS sequence"/>
</dbReference>
<protein>
    <submittedName>
        <fullName evidence="1">Uncharacterized protein</fullName>
    </submittedName>
</protein>
<dbReference type="AlphaFoldDB" id="A0AAN6S9A4"/>